<evidence type="ECO:0000256" key="12">
    <source>
        <dbReference type="PIRNR" id="PIRNR006250"/>
    </source>
</evidence>
<comment type="pathway">
    <text evidence="2">Cofactor biosynthesis; NAD(+) biosynthesis; nicotinate D-ribonucleotide from quinolinate: step 1/1.</text>
</comment>
<feature type="binding site" evidence="13">
    <location>
        <position position="205"/>
    </location>
    <ligand>
        <name>substrate</name>
    </ligand>
</feature>
<dbReference type="EC" id="2.4.2.19" evidence="5"/>
<evidence type="ECO:0000313" key="16">
    <source>
        <dbReference type="EMBL" id="QJW99367.1"/>
    </source>
</evidence>
<sequence length="291" mass="29731">MTPAPLTPAETTAADALVRLALAEDLGAAGDRTSLATIPETTRATAAFVARSGGIVAGLPVAELVCRTVSPELAFASVVPDGTGTQRGTVLATVSGPLRAILGAERTALNFLQRLSGVASLTKQFVEAASGTAAKILDTRKTTPGWRLLEKYAVRAGGGTNHRVGLFDGILIKDNHLAGLGGDVRRAVEAARAFPGNAGLPVEVEVDTLEQLEHALAVRADIVLLDNMSLEQLRAAVGRRNAVAPGVLLEASGGVNLATVGAIAATGVDRISVGALTHSAPALDIGLDYRS</sequence>
<dbReference type="GO" id="GO:0005737">
    <property type="term" value="C:cytoplasm"/>
    <property type="evidence" value="ECO:0007669"/>
    <property type="project" value="TreeGrafter"/>
</dbReference>
<keyword evidence="6" id="KW-0662">Pyridine nucleotide biosynthesis</keyword>
<dbReference type="CDD" id="cd01572">
    <property type="entry name" value="QPRTase"/>
    <property type="match status" value="1"/>
</dbReference>
<evidence type="ECO:0000256" key="7">
    <source>
        <dbReference type="ARBA" id="ARBA00022676"/>
    </source>
</evidence>
<evidence type="ECO:0000256" key="11">
    <source>
        <dbReference type="ARBA" id="ARBA00069173"/>
    </source>
</evidence>
<dbReference type="SUPFAM" id="SSF51690">
    <property type="entry name" value="Nicotinate/Quinolinate PRTase C-terminal domain-like"/>
    <property type="match status" value="1"/>
</dbReference>
<dbReference type="EMBL" id="CP053452">
    <property type="protein sequence ID" value="QJW99367.1"/>
    <property type="molecule type" value="Genomic_DNA"/>
</dbReference>
<evidence type="ECO:0000256" key="1">
    <source>
        <dbReference type="ARBA" id="ARBA00003237"/>
    </source>
</evidence>
<dbReference type="InterPro" id="IPR002638">
    <property type="entry name" value="Quinolinate_PRibosylTrfase_C"/>
</dbReference>
<feature type="binding site" evidence="13">
    <location>
        <begin position="252"/>
        <end position="254"/>
    </location>
    <ligand>
        <name>substrate</name>
    </ligand>
</feature>
<evidence type="ECO:0000256" key="10">
    <source>
        <dbReference type="ARBA" id="ARBA00047445"/>
    </source>
</evidence>
<dbReference type="PANTHER" id="PTHR32179:SF3">
    <property type="entry name" value="NICOTINATE-NUCLEOTIDE PYROPHOSPHORYLASE [CARBOXYLATING]"/>
    <property type="match status" value="1"/>
</dbReference>
<evidence type="ECO:0000256" key="4">
    <source>
        <dbReference type="ARBA" id="ARBA00011218"/>
    </source>
</evidence>
<dbReference type="Gene3D" id="3.90.1170.20">
    <property type="entry name" value="Quinolinate phosphoribosyl transferase, N-terminal domain"/>
    <property type="match status" value="1"/>
</dbReference>
<feature type="binding site" evidence="13">
    <location>
        <begin position="139"/>
        <end position="141"/>
    </location>
    <ligand>
        <name>substrate</name>
    </ligand>
</feature>
<feature type="domain" description="Quinolinate phosphoribosyl transferase C-terminal" evidence="14">
    <location>
        <begin position="118"/>
        <end position="288"/>
    </location>
</feature>
<dbReference type="NCBIfam" id="TIGR00078">
    <property type="entry name" value="nadC"/>
    <property type="match status" value="1"/>
</dbReference>
<dbReference type="InterPro" id="IPR004393">
    <property type="entry name" value="NadC"/>
</dbReference>
<reference evidence="17" key="1">
    <citation type="submission" date="2020-05" db="EMBL/GenBank/DDBJ databases">
        <title>Frigoriglobus tundricola gen. nov., sp. nov., a psychrotolerant cellulolytic planctomycete of the family Gemmataceae with two divergent copies of 16S rRNA gene.</title>
        <authorList>
            <person name="Kulichevskaya I.S."/>
            <person name="Ivanova A.A."/>
            <person name="Naumoff D.G."/>
            <person name="Beletsky A.V."/>
            <person name="Rijpstra W.I.C."/>
            <person name="Sinninghe Damste J.S."/>
            <person name="Mardanov A.V."/>
            <person name="Ravin N.V."/>
            <person name="Dedysh S.N."/>
        </authorList>
    </citation>
    <scope>NUCLEOTIDE SEQUENCE [LARGE SCALE GENOMIC DNA]</scope>
    <source>
        <strain evidence="17">PL17</strain>
    </source>
</reference>
<dbReference type="PIRSF" id="PIRSF006250">
    <property type="entry name" value="NadC_ModD"/>
    <property type="match status" value="1"/>
</dbReference>
<dbReference type="InterPro" id="IPR027277">
    <property type="entry name" value="NadC/ModD"/>
</dbReference>
<dbReference type="FunFam" id="3.90.1170.20:FF:000001">
    <property type="entry name" value="Nicotinate-nucleotide diphosphorylase (Carboxylating)"/>
    <property type="match status" value="1"/>
</dbReference>
<feature type="binding site" evidence="13">
    <location>
        <position position="226"/>
    </location>
    <ligand>
        <name>substrate</name>
    </ligand>
</feature>
<comment type="subunit">
    <text evidence="4">Hexamer formed by 3 homodimers.</text>
</comment>
<dbReference type="Gene3D" id="3.20.20.70">
    <property type="entry name" value="Aldolase class I"/>
    <property type="match status" value="1"/>
</dbReference>
<evidence type="ECO:0000256" key="5">
    <source>
        <dbReference type="ARBA" id="ARBA00011944"/>
    </source>
</evidence>
<dbReference type="KEGG" id="ftj:FTUN_6975"/>
<dbReference type="Pfam" id="PF02749">
    <property type="entry name" value="QRPTase_N"/>
    <property type="match status" value="1"/>
</dbReference>
<comment type="function">
    <text evidence="1">Involved in the catabolism of quinolinic acid (QA).</text>
</comment>
<keyword evidence="8 12" id="KW-0808">Transferase</keyword>
<dbReference type="UniPathway" id="UPA00253">
    <property type="reaction ID" value="UER00331"/>
</dbReference>
<evidence type="ECO:0000259" key="14">
    <source>
        <dbReference type="Pfam" id="PF01729"/>
    </source>
</evidence>
<protein>
    <recommendedName>
        <fullName evidence="11">Probable nicotinate-nucleotide pyrophosphorylase [carboxylating]</fullName>
        <ecNumber evidence="5">2.4.2.19</ecNumber>
    </recommendedName>
    <alternativeName>
        <fullName evidence="9">Quinolinate phosphoribosyltransferase [decarboxylating]</fullName>
    </alternativeName>
</protein>
<organism evidence="16 17">
    <name type="scientific">Frigoriglobus tundricola</name>
    <dbReference type="NCBI Taxonomy" id="2774151"/>
    <lineage>
        <taxon>Bacteria</taxon>
        <taxon>Pseudomonadati</taxon>
        <taxon>Planctomycetota</taxon>
        <taxon>Planctomycetia</taxon>
        <taxon>Gemmatales</taxon>
        <taxon>Gemmataceae</taxon>
        <taxon>Frigoriglobus</taxon>
    </lineage>
</organism>
<dbReference type="InterPro" id="IPR037128">
    <property type="entry name" value="Quinolinate_PRibosylTase_N_sf"/>
</dbReference>
<keyword evidence="7 12" id="KW-0328">Glycosyltransferase</keyword>
<evidence type="ECO:0000256" key="8">
    <source>
        <dbReference type="ARBA" id="ARBA00022679"/>
    </source>
</evidence>
<dbReference type="GO" id="GO:0034213">
    <property type="term" value="P:quinolinate catabolic process"/>
    <property type="evidence" value="ECO:0007669"/>
    <property type="project" value="TreeGrafter"/>
</dbReference>
<dbReference type="GO" id="GO:0004514">
    <property type="term" value="F:nicotinate-nucleotide diphosphorylase (carboxylating) activity"/>
    <property type="evidence" value="ECO:0007669"/>
    <property type="project" value="UniProtKB-EC"/>
</dbReference>
<feature type="binding site" evidence="13">
    <location>
        <position position="173"/>
    </location>
    <ligand>
        <name>substrate</name>
    </ligand>
</feature>
<evidence type="ECO:0000256" key="2">
    <source>
        <dbReference type="ARBA" id="ARBA00004893"/>
    </source>
</evidence>
<dbReference type="AlphaFoldDB" id="A0A6M5YZ09"/>
<feature type="binding site" evidence="13">
    <location>
        <begin position="273"/>
        <end position="275"/>
    </location>
    <ligand>
        <name>substrate</name>
    </ligand>
</feature>
<feature type="domain" description="Quinolinate phosphoribosyl transferase N-terminal" evidence="15">
    <location>
        <begin position="31"/>
        <end position="116"/>
    </location>
</feature>
<evidence type="ECO:0000256" key="13">
    <source>
        <dbReference type="PIRSR" id="PIRSR006250-1"/>
    </source>
</evidence>
<dbReference type="InterPro" id="IPR013785">
    <property type="entry name" value="Aldolase_TIM"/>
</dbReference>
<proteinExistence type="inferred from homology"/>
<accession>A0A6M5YZ09</accession>
<dbReference type="FunFam" id="3.20.20.70:FF:000030">
    <property type="entry name" value="Nicotinate-nucleotide pyrophosphorylase, carboxylating"/>
    <property type="match status" value="1"/>
</dbReference>
<comment type="similarity">
    <text evidence="3 12">Belongs to the NadC/ModD family.</text>
</comment>
<feature type="binding site" evidence="13">
    <location>
        <position position="163"/>
    </location>
    <ligand>
        <name>substrate</name>
    </ligand>
</feature>
<feature type="binding site" evidence="13">
    <location>
        <position position="106"/>
    </location>
    <ligand>
        <name>substrate</name>
    </ligand>
</feature>
<dbReference type="InterPro" id="IPR036068">
    <property type="entry name" value="Nicotinate_pribotase-like_C"/>
</dbReference>
<name>A0A6M5YZ09_9BACT</name>
<gene>
    <name evidence="16" type="ORF">FTUN_6975</name>
</gene>
<dbReference type="GO" id="GO:0009435">
    <property type="term" value="P:NAD+ biosynthetic process"/>
    <property type="evidence" value="ECO:0007669"/>
    <property type="project" value="UniProtKB-UniPathway"/>
</dbReference>
<evidence type="ECO:0000313" key="17">
    <source>
        <dbReference type="Proteomes" id="UP000503447"/>
    </source>
</evidence>
<dbReference type="Pfam" id="PF01729">
    <property type="entry name" value="QRPTase_C"/>
    <property type="match status" value="1"/>
</dbReference>
<keyword evidence="17" id="KW-1185">Reference proteome</keyword>
<evidence type="ECO:0000256" key="3">
    <source>
        <dbReference type="ARBA" id="ARBA00009400"/>
    </source>
</evidence>
<comment type="catalytic activity">
    <reaction evidence="10">
        <text>nicotinate beta-D-ribonucleotide + CO2 + diphosphate = quinolinate + 5-phospho-alpha-D-ribose 1-diphosphate + 2 H(+)</text>
        <dbReference type="Rhea" id="RHEA:12733"/>
        <dbReference type="ChEBI" id="CHEBI:15378"/>
        <dbReference type="ChEBI" id="CHEBI:16526"/>
        <dbReference type="ChEBI" id="CHEBI:29959"/>
        <dbReference type="ChEBI" id="CHEBI:33019"/>
        <dbReference type="ChEBI" id="CHEBI:57502"/>
        <dbReference type="ChEBI" id="CHEBI:58017"/>
        <dbReference type="EC" id="2.4.2.19"/>
    </reaction>
</comment>
<dbReference type="Proteomes" id="UP000503447">
    <property type="component" value="Chromosome"/>
</dbReference>
<dbReference type="SUPFAM" id="SSF54675">
    <property type="entry name" value="Nicotinate/Quinolinate PRTase N-terminal domain-like"/>
    <property type="match status" value="1"/>
</dbReference>
<evidence type="ECO:0000256" key="6">
    <source>
        <dbReference type="ARBA" id="ARBA00022642"/>
    </source>
</evidence>
<evidence type="ECO:0000256" key="9">
    <source>
        <dbReference type="ARBA" id="ARBA00033102"/>
    </source>
</evidence>
<evidence type="ECO:0000259" key="15">
    <source>
        <dbReference type="Pfam" id="PF02749"/>
    </source>
</evidence>
<dbReference type="PANTHER" id="PTHR32179">
    <property type="entry name" value="NICOTINATE-NUCLEOTIDE PYROPHOSPHORYLASE [CARBOXYLATING]"/>
    <property type="match status" value="1"/>
</dbReference>
<dbReference type="InterPro" id="IPR022412">
    <property type="entry name" value="Quinolinate_PRibosylTrfase_N"/>
</dbReference>
<dbReference type="RefSeq" id="WP_171474345.1">
    <property type="nucleotide sequence ID" value="NZ_CP053452.2"/>
</dbReference>